<dbReference type="RefSeq" id="WP_271866812.1">
    <property type="nucleotide sequence ID" value="NZ_JAQMFO010000022.1"/>
</dbReference>
<feature type="transmembrane region" description="Helical" evidence="1">
    <location>
        <begin position="46"/>
        <end position="65"/>
    </location>
</feature>
<evidence type="ECO:0000256" key="1">
    <source>
        <dbReference type="SAM" id="Phobius"/>
    </source>
</evidence>
<organism evidence="2 3">
    <name type="scientific">Photorhabdus bodei</name>
    <dbReference type="NCBI Taxonomy" id="2029681"/>
    <lineage>
        <taxon>Bacteria</taxon>
        <taxon>Pseudomonadati</taxon>
        <taxon>Pseudomonadota</taxon>
        <taxon>Gammaproteobacteria</taxon>
        <taxon>Enterobacterales</taxon>
        <taxon>Morganellaceae</taxon>
        <taxon>Photorhabdus</taxon>
    </lineage>
</organism>
<evidence type="ECO:0000313" key="2">
    <source>
        <dbReference type="EMBL" id="MDB6373214.1"/>
    </source>
</evidence>
<comment type="caution">
    <text evidence="2">The sequence shown here is derived from an EMBL/GenBank/DDBJ whole genome shotgun (WGS) entry which is preliminary data.</text>
</comment>
<feature type="transmembrane region" description="Helical" evidence="1">
    <location>
        <begin position="20"/>
        <end position="39"/>
    </location>
</feature>
<keyword evidence="1" id="KW-0812">Transmembrane</keyword>
<gene>
    <name evidence="2" type="ORF">PH362_15010</name>
</gene>
<dbReference type="AlphaFoldDB" id="A0AAW6BHX4"/>
<protein>
    <submittedName>
        <fullName evidence="2">Uncharacterized protein</fullName>
    </submittedName>
</protein>
<proteinExistence type="predicted"/>
<evidence type="ECO:0000313" key="3">
    <source>
        <dbReference type="Proteomes" id="UP001212996"/>
    </source>
</evidence>
<name>A0AAW6BHX4_9GAMM</name>
<keyword evidence="1" id="KW-0472">Membrane</keyword>
<dbReference type="EMBL" id="JAQMFO010000022">
    <property type="protein sequence ID" value="MDB6373214.1"/>
    <property type="molecule type" value="Genomic_DNA"/>
</dbReference>
<accession>A0AAW6BHX4</accession>
<reference evidence="2" key="1">
    <citation type="submission" date="2023-01" db="EMBL/GenBank/DDBJ databases">
        <title>Genome sequencing of Photorhabdus bodei 09-20.</title>
        <authorList>
            <person name="Kalindamar S."/>
            <person name="Kumru S."/>
        </authorList>
    </citation>
    <scope>NUCLEOTIDE SEQUENCE</scope>
    <source>
        <strain evidence="2">09-20</strain>
    </source>
</reference>
<keyword evidence="1" id="KW-1133">Transmembrane helix</keyword>
<feature type="transmembrane region" description="Helical" evidence="1">
    <location>
        <begin position="85"/>
        <end position="102"/>
    </location>
</feature>
<dbReference type="Proteomes" id="UP001212996">
    <property type="component" value="Unassembled WGS sequence"/>
</dbReference>
<sequence length="111" mass="13022">MMDYIDVTISTQSTWQDILLYYFLSLVILFLLLIIKVIIEKIENYILSVFSFFIIIMFGTAQLFIVKYDGYHEITSMFINLNSEVISVGSVIFSILYALVLPRKFVNETRR</sequence>